<evidence type="ECO:0000313" key="2">
    <source>
        <dbReference type="EMBL" id="MDO7868167.1"/>
    </source>
</evidence>
<evidence type="ECO:0000259" key="1">
    <source>
        <dbReference type="PROSITE" id="PS51186"/>
    </source>
</evidence>
<dbReference type="PROSITE" id="PS51186">
    <property type="entry name" value="GNAT"/>
    <property type="match status" value="1"/>
</dbReference>
<evidence type="ECO:0000313" key="3">
    <source>
        <dbReference type="Proteomes" id="UP001233314"/>
    </source>
</evidence>
<dbReference type="RefSeq" id="WP_305027543.1">
    <property type="nucleotide sequence ID" value="NZ_JAUQTA010000001.1"/>
</dbReference>
<comment type="caution">
    <text evidence="2">The sequence shown here is derived from an EMBL/GenBank/DDBJ whole genome shotgun (WGS) entry which is preliminary data.</text>
</comment>
<dbReference type="Pfam" id="PF00583">
    <property type="entry name" value="Acetyltransf_1"/>
    <property type="match status" value="1"/>
</dbReference>
<organism evidence="2 3">
    <name type="scientific">Nocardioides jiangxiensis</name>
    <dbReference type="NCBI Taxonomy" id="3064524"/>
    <lineage>
        <taxon>Bacteria</taxon>
        <taxon>Bacillati</taxon>
        <taxon>Actinomycetota</taxon>
        <taxon>Actinomycetes</taxon>
        <taxon>Propionibacteriales</taxon>
        <taxon>Nocardioidaceae</taxon>
        <taxon>Nocardioides</taxon>
    </lineage>
</organism>
<proteinExistence type="predicted"/>
<feature type="domain" description="N-acetyltransferase" evidence="1">
    <location>
        <begin position="156"/>
        <end position="303"/>
    </location>
</feature>
<name>A0ABT9AZZ0_9ACTN</name>
<gene>
    <name evidence="2" type="ORF">Q5722_07270</name>
</gene>
<dbReference type="Proteomes" id="UP001233314">
    <property type="component" value="Unassembled WGS sequence"/>
</dbReference>
<dbReference type="EMBL" id="JAUQTA010000001">
    <property type="protein sequence ID" value="MDO7868167.1"/>
    <property type="molecule type" value="Genomic_DNA"/>
</dbReference>
<dbReference type="InterPro" id="IPR016181">
    <property type="entry name" value="Acyl_CoA_acyltransferase"/>
</dbReference>
<reference evidence="2 3" key="1">
    <citation type="submission" date="2023-07" db="EMBL/GenBank/DDBJ databases">
        <title>Nocardioides sp. nov WY-20 isolated from soil.</title>
        <authorList>
            <person name="Liu B."/>
            <person name="Wan Y."/>
        </authorList>
    </citation>
    <scope>NUCLEOTIDE SEQUENCE [LARGE SCALE GENOMIC DNA]</scope>
    <source>
        <strain evidence="2 3">WY-20</strain>
    </source>
</reference>
<protein>
    <recommendedName>
        <fullName evidence="1">N-acetyltransferase domain-containing protein</fullName>
    </recommendedName>
</protein>
<keyword evidence="3" id="KW-1185">Reference proteome</keyword>
<dbReference type="SUPFAM" id="SSF55729">
    <property type="entry name" value="Acyl-CoA N-acyltransferases (Nat)"/>
    <property type="match status" value="1"/>
</dbReference>
<sequence>MLFLIDSNVAIKADPLGHVLEAGVDVAMEFLRLVSTHHHDLRTHPASRIDFDRIADPKKRAARLALFGRYTQITSPPQITAAQIAELGEAVPGSNDAVDDALLASVVGHAVGYLVTEDDGIHRKAARMGVDQRVLRLADAVNLLRTLHVDLPSVPPSVRRVKTHELNIDDPIFDGLKADYPPFVAWFQKAAQSQRDALLIDGAGEHAGLVILKREPTGEHGLPGPQLKLCTFKVADEYSGQKYGELLLKAAFEQAHAEGYEGIFVTLYPKQEALSAVLRGFGFEPLAGVTTDSGEMVFAKSLVAPKDTTLTPLEQHIAYGPPWIAWDATTPFIIPIEPRWHRVLFPDAEPDDGALFSAADVGTRPFGNALRKAYLCNASTRLLKPGDPVLFYRSHDEKAVFVIGVCESTLVSQDPDEILAEVGNRTVYALADIQALARRGDVLVVKFRQDRVLRGNPITIDELRAEKAVNGWPQQVQRIREEGREWLSTRSDA</sequence>
<accession>A0ABT9AZZ0</accession>
<dbReference type="Gene3D" id="3.40.630.30">
    <property type="match status" value="1"/>
</dbReference>
<dbReference type="InterPro" id="IPR000182">
    <property type="entry name" value="GNAT_dom"/>
</dbReference>